<dbReference type="STRING" id="7168.A0A182NI40"/>
<feature type="region of interest" description="Disordered" evidence="1">
    <location>
        <begin position="468"/>
        <end position="493"/>
    </location>
</feature>
<evidence type="ECO:0000313" key="3">
    <source>
        <dbReference type="Proteomes" id="UP000075884"/>
    </source>
</evidence>
<feature type="compositionally biased region" description="Acidic residues" evidence="1">
    <location>
        <begin position="306"/>
        <end position="326"/>
    </location>
</feature>
<sequence>MNCDCETAPPEEAGGEKISDKEVPKDEKIAGVDENNDIPEDNAQDSVNEESDHTPKDDPEAPVEEPEVKVRTEDPTEAAKMEEHSQEVDKTHDNEDTLDEPAESSDHLDEPERTSEKTLEDTAVLIDEERPDVTKNDGEMRQEVEATVMEHTNDGNVTSNAEEIESIPSDEEEKHDSQENGDEVVAQNSGEPGAKVEVSESLEREETDHPVPKDDSEVTVEQMEVEDPADEDDESSASEEEDSQRESPSSVRRNSLKEAIETDASKEETDEEPAEMELAEDGGAVDAEEQELRRASAALAGKSEDAAEEIEVDEEEEEEEEEENGEEPAATQESARLRVSSSSPSDESVVNSLSFACISSWSDSDSLMSHCGCSVGMAAGSFTSSLRSSCWSMPMYESDRRHTVNTYMPAHFGAVNFSCTSSRWIRFVTWYGTVSSVCDFRSQIVGELYAPSSSPLTLLRPFVQQPLPQLPPPPQHWQPRPLQPPPPASGCVA</sequence>
<feature type="compositionally biased region" description="Acidic residues" evidence="1">
    <location>
        <begin position="162"/>
        <end position="171"/>
    </location>
</feature>
<feature type="compositionally biased region" description="Basic and acidic residues" evidence="1">
    <location>
        <begin position="197"/>
        <end position="216"/>
    </location>
</feature>
<proteinExistence type="predicted"/>
<evidence type="ECO:0000313" key="2">
    <source>
        <dbReference type="EnsemblMetazoa" id="ADIR007313-PA"/>
    </source>
</evidence>
<keyword evidence="3" id="KW-1185">Reference proteome</keyword>
<name>A0A182NI40_9DIPT</name>
<feature type="compositionally biased region" description="Acidic residues" evidence="1">
    <location>
        <begin position="34"/>
        <end position="49"/>
    </location>
</feature>
<feature type="compositionally biased region" description="Basic and acidic residues" evidence="1">
    <location>
        <begin position="14"/>
        <end position="31"/>
    </location>
</feature>
<feature type="compositionally biased region" description="Basic and acidic residues" evidence="1">
    <location>
        <begin position="104"/>
        <end position="120"/>
    </location>
</feature>
<evidence type="ECO:0000256" key="1">
    <source>
        <dbReference type="SAM" id="MobiDB-lite"/>
    </source>
</evidence>
<feature type="compositionally biased region" description="Acidic residues" evidence="1">
    <location>
        <begin position="268"/>
        <end position="280"/>
    </location>
</feature>
<dbReference type="AlphaFoldDB" id="A0A182NI40"/>
<feature type="region of interest" description="Disordered" evidence="1">
    <location>
        <begin position="1"/>
        <end position="348"/>
    </location>
</feature>
<reference evidence="3" key="1">
    <citation type="submission" date="2013-03" db="EMBL/GenBank/DDBJ databases">
        <title>The Genome Sequence of Anopheles dirus WRAIR2.</title>
        <authorList>
            <consortium name="The Broad Institute Genomics Platform"/>
            <person name="Neafsey D.E."/>
            <person name="Walton C."/>
            <person name="Walker B."/>
            <person name="Young S.K."/>
            <person name="Zeng Q."/>
            <person name="Gargeya S."/>
            <person name="Fitzgerald M."/>
            <person name="Haas B."/>
            <person name="Abouelleil A."/>
            <person name="Allen A.W."/>
            <person name="Alvarado L."/>
            <person name="Arachchi H.M."/>
            <person name="Berlin A.M."/>
            <person name="Chapman S.B."/>
            <person name="Gainer-Dewar J."/>
            <person name="Goldberg J."/>
            <person name="Griggs A."/>
            <person name="Gujja S."/>
            <person name="Hansen M."/>
            <person name="Howarth C."/>
            <person name="Imamovic A."/>
            <person name="Ireland A."/>
            <person name="Larimer J."/>
            <person name="McCowan C."/>
            <person name="Murphy C."/>
            <person name="Pearson M."/>
            <person name="Poon T.W."/>
            <person name="Priest M."/>
            <person name="Roberts A."/>
            <person name="Saif S."/>
            <person name="Shea T."/>
            <person name="Sisk P."/>
            <person name="Sykes S."/>
            <person name="Wortman J."/>
            <person name="Nusbaum C."/>
            <person name="Birren B."/>
        </authorList>
    </citation>
    <scope>NUCLEOTIDE SEQUENCE [LARGE SCALE GENOMIC DNA]</scope>
    <source>
        <strain evidence="3">WRAIR2</strain>
    </source>
</reference>
<reference evidence="2" key="2">
    <citation type="submission" date="2020-05" db="UniProtKB">
        <authorList>
            <consortium name="EnsemblMetazoa"/>
        </authorList>
    </citation>
    <scope>IDENTIFICATION</scope>
    <source>
        <strain evidence="2">WRAIR2</strain>
    </source>
</reference>
<accession>A0A182NI40</accession>
<feature type="compositionally biased region" description="Acidic residues" evidence="1">
    <location>
        <begin position="223"/>
        <end position="243"/>
    </location>
</feature>
<feature type="compositionally biased region" description="Low complexity" evidence="1">
    <location>
        <begin position="327"/>
        <end position="348"/>
    </location>
</feature>
<feature type="compositionally biased region" description="Basic and acidic residues" evidence="1">
    <location>
        <begin position="127"/>
        <end position="144"/>
    </location>
</feature>
<dbReference type="EnsemblMetazoa" id="ADIR007313-RA">
    <property type="protein sequence ID" value="ADIR007313-PA"/>
    <property type="gene ID" value="ADIR007313"/>
</dbReference>
<feature type="compositionally biased region" description="Basic and acidic residues" evidence="1">
    <location>
        <begin position="50"/>
        <end position="59"/>
    </location>
</feature>
<organism evidence="2 3">
    <name type="scientific">Anopheles dirus</name>
    <dbReference type="NCBI Taxonomy" id="7168"/>
    <lineage>
        <taxon>Eukaryota</taxon>
        <taxon>Metazoa</taxon>
        <taxon>Ecdysozoa</taxon>
        <taxon>Arthropoda</taxon>
        <taxon>Hexapoda</taxon>
        <taxon>Insecta</taxon>
        <taxon>Pterygota</taxon>
        <taxon>Neoptera</taxon>
        <taxon>Endopterygota</taxon>
        <taxon>Diptera</taxon>
        <taxon>Nematocera</taxon>
        <taxon>Culicoidea</taxon>
        <taxon>Culicidae</taxon>
        <taxon>Anophelinae</taxon>
        <taxon>Anopheles</taxon>
    </lineage>
</organism>
<feature type="compositionally biased region" description="Basic and acidic residues" evidence="1">
    <location>
        <begin position="66"/>
        <end position="95"/>
    </location>
</feature>
<dbReference type="Proteomes" id="UP000075884">
    <property type="component" value="Unassembled WGS sequence"/>
</dbReference>
<dbReference type="VEuPathDB" id="VectorBase:ADIR007313"/>
<feature type="compositionally biased region" description="Basic and acidic residues" evidence="1">
    <location>
        <begin position="255"/>
        <end position="267"/>
    </location>
</feature>
<protein>
    <submittedName>
        <fullName evidence="2">Uncharacterized protein</fullName>
    </submittedName>
</protein>